<keyword evidence="1" id="KW-0472">Membrane</keyword>
<keyword evidence="1" id="KW-0812">Transmembrane</keyword>
<name>A0A0C3F816_PILCF</name>
<proteinExistence type="predicted"/>
<dbReference type="AlphaFoldDB" id="A0A0C3F816"/>
<gene>
    <name evidence="2" type="ORF">PILCRDRAFT_656707</name>
</gene>
<reference evidence="3" key="2">
    <citation type="submission" date="2015-01" db="EMBL/GenBank/DDBJ databases">
        <title>Evolutionary Origins and Diversification of the Mycorrhizal Mutualists.</title>
        <authorList>
            <consortium name="DOE Joint Genome Institute"/>
            <consortium name="Mycorrhizal Genomics Consortium"/>
            <person name="Kohler A."/>
            <person name="Kuo A."/>
            <person name="Nagy L.G."/>
            <person name="Floudas D."/>
            <person name="Copeland A."/>
            <person name="Barry K.W."/>
            <person name="Cichocki N."/>
            <person name="Veneault-Fourrey C."/>
            <person name="LaButti K."/>
            <person name="Lindquist E.A."/>
            <person name="Lipzen A."/>
            <person name="Lundell T."/>
            <person name="Morin E."/>
            <person name="Murat C."/>
            <person name="Riley R."/>
            <person name="Ohm R."/>
            <person name="Sun H."/>
            <person name="Tunlid A."/>
            <person name="Henrissat B."/>
            <person name="Grigoriev I.V."/>
            <person name="Hibbett D.S."/>
            <person name="Martin F."/>
        </authorList>
    </citation>
    <scope>NUCLEOTIDE SEQUENCE [LARGE SCALE GENOMIC DNA]</scope>
    <source>
        <strain evidence="3">F 1598</strain>
    </source>
</reference>
<dbReference type="HOGENOM" id="CLU_037449_2_0_1"/>
<dbReference type="Proteomes" id="UP000054166">
    <property type="component" value="Unassembled WGS sequence"/>
</dbReference>
<evidence type="ECO:0000313" key="2">
    <source>
        <dbReference type="EMBL" id="KIM76036.1"/>
    </source>
</evidence>
<feature type="transmembrane region" description="Helical" evidence="1">
    <location>
        <begin position="319"/>
        <end position="341"/>
    </location>
</feature>
<protein>
    <submittedName>
        <fullName evidence="2">Uncharacterized protein</fullName>
    </submittedName>
</protein>
<accession>A0A0C3F816</accession>
<sequence>MSGSICALSTNQRNVITVDLPSSLRASRIKAHRTFRICFPPRAPSTIMFFKSLVVVAAVVSSGLAQRPSSTSICDYYTTALLKDNNATNQYTLLTLLVNTAVIGNYTQPNHNSVPGILSPNATFNGTSVNLAKYFDGALKSTNQNGQGSAVNFLDGGGAAPLMMNKPANDTTSKQYGLLTHLYSYFGAALNCSTYGNSGFPAYAGAPSMYTVHKFMDLDPNEVGYFIQQVGLSATSFGVTTDDATAVGKLLTTTFDGKCSAAATVIPSQGPQLQAICTADGCPMAANANCSAYDANPGEPANATAAASSSTSSSSKGGAIANGGVSVAFLAAVSAIVLFGLSM</sequence>
<reference evidence="2 3" key="1">
    <citation type="submission" date="2014-04" db="EMBL/GenBank/DDBJ databases">
        <authorList>
            <consortium name="DOE Joint Genome Institute"/>
            <person name="Kuo A."/>
            <person name="Tarkka M."/>
            <person name="Buscot F."/>
            <person name="Kohler A."/>
            <person name="Nagy L.G."/>
            <person name="Floudas D."/>
            <person name="Copeland A."/>
            <person name="Barry K.W."/>
            <person name="Cichocki N."/>
            <person name="Veneault-Fourrey C."/>
            <person name="LaButti K."/>
            <person name="Lindquist E.A."/>
            <person name="Lipzen A."/>
            <person name="Lundell T."/>
            <person name="Morin E."/>
            <person name="Murat C."/>
            <person name="Sun H."/>
            <person name="Tunlid A."/>
            <person name="Henrissat B."/>
            <person name="Grigoriev I.V."/>
            <person name="Hibbett D.S."/>
            <person name="Martin F."/>
            <person name="Nordberg H.P."/>
            <person name="Cantor M.N."/>
            <person name="Hua S.X."/>
        </authorList>
    </citation>
    <scope>NUCLEOTIDE SEQUENCE [LARGE SCALE GENOMIC DNA]</scope>
    <source>
        <strain evidence="2 3">F 1598</strain>
    </source>
</reference>
<keyword evidence="1" id="KW-1133">Transmembrane helix</keyword>
<evidence type="ECO:0000313" key="3">
    <source>
        <dbReference type="Proteomes" id="UP000054166"/>
    </source>
</evidence>
<dbReference type="OrthoDB" id="2110578at2759"/>
<organism evidence="2 3">
    <name type="scientific">Piloderma croceum (strain F 1598)</name>
    <dbReference type="NCBI Taxonomy" id="765440"/>
    <lineage>
        <taxon>Eukaryota</taxon>
        <taxon>Fungi</taxon>
        <taxon>Dikarya</taxon>
        <taxon>Basidiomycota</taxon>
        <taxon>Agaricomycotina</taxon>
        <taxon>Agaricomycetes</taxon>
        <taxon>Agaricomycetidae</taxon>
        <taxon>Atheliales</taxon>
        <taxon>Atheliaceae</taxon>
        <taxon>Piloderma</taxon>
    </lineage>
</organism>
<dbReference type="EMBL" id="KN833039">
    <property type="protein sequence ID" value="KIM76036.1"/>
    <property type="molecule type" value="Genomic_DNA"/>
</dbReference>
<dbReference type="InParanoid" id="A0A0C3F816"/>
<dbReference type="STRING" id="765440.A0A0C3F816"/>
<keyword evidence="3" id="KW-1185">Reference proteome</keyword>
<evidence type="ECO:0000256" key="1">
    <source>
        <dbReference type="SAM" id="Phobius"/>
    </source>
</evidence>